<proteinExistence type="predicted"/>
<keyword evidence="2" id="KW-1185">Reference proteome</keyword>
<dbReference type="Proteomes" id="UP000027451">
    <property type="component" value="Unassembled WGS sequence"/>
</dbReference>
<dbReference type="EMBL" id="JFHD01000047">
    <property type="protein sequence ID" value="KDR25448.1"/>
    <property type="molecule type" value="Genomic_DNA"/>
</dbReference>
<evidence type="ECO:0000313" key="1">
    <source>
        <dbReference type="EMBL" id="KDR25448.1"/>
    </source>
</evidence>
<comment type="caution">
    <text evidence="1">The sequence shown here is derived from an EMBL/GenBank/DDBJ whole genome shotgun (WGS) entry which is preliminary data.</text>
</comment>
<evidence type="ECO:0000313" key="2">
    <source>
        <dbReference type="Proteomes" id="UP000027451"/>
    </source>
</evidence>
<accession>A0A656QA29</accession>
<organism evidence="1 2">
    <name type="scientific">Caballeronia zhejiangensis</name>
    <dbReference type="NCBI Taxonomy" id="871203"/>
    <lineage>
        <taxon>Bacteria</taxon>
        <taxon>Pseudomonadati</taxon>
        <taxon>Pseudomonadota</taxon>
        <taxon>Betaproteobacteria</taxon>
        <taxon>Burkholderiales</taxon>
        <taxon>Burkholderiaceae</taxon>
        <taxon>Caballeronia</taxon>
    </lineage>
</organism>
<reference evidence="1 2" key="1">
    <citation type="submission" date="2014-03" db="EMBL/GenBank/DDBJ databases">
        <title>Draft Genome Sequences of Four Burkholderia Strains.</title>
        <authorList>
            <person name="Liu X.Y."/>
            <person name="Li C.X."/>
            <person name="Xu J.H."/>
        </authorList>
    </citation>
    <scope>NUCLEOTIDE SEQUENCE [LARGE SCALE GENOMIC DNA]</scope>
    <source>
        <strain evidence="1 2">OP-1</strain>
    </source>
</reference>
<sequence>MNEGKTGLLVELPIPEAGELAALAASLGVSTQKYLGYHVLRSAYGPLHPEVAAFEVAHIGRRGE</sequence>
<name>A0A656QA29_9BURK</name>
<protein>
    <submittedName>
        <fullName evidence="1">Uncharacterized protein</fullName>
    </submittedName>
</protein>
<dbReference type="AlphaFoldDB" id="A0A656QA29"/>
<gene>
    <name evidence="1" type="ORF">BG60_28395</name>
</gene>